<evidence type="ECO:0000313" key="12">
    <source>
        <dbReference type="EMBL" id="KAG9320523.1"/>
    </source>
</evidence>
<dbReference type="Gene3D" id="3.30.40.10">
    <property type="entry name" value="Zinc/RING finger domain, C3HC4 (zinc finger)"/>
    <property type="match status" value="1"/>
</dbReference>
<evidence type="ECO:0000256" key="8">
    <source>
        <dbReference type="ARBA" id="ARBA00033277"/>
    </source>
</evidence>
<dbReference type="PROSITE" id="PS50089">
    <property type="entry name" value="ZF_RING_2"/>
    <property type="match status" value="1"/>
</dbReference>
<feature type="region of interest" description="Disordered" evidence="10">
    <location>
        <begin position="441"/>
        <end position="464"/>
    </location>
</feature>
<organism evidence="12 13">
    <name type="scientific">Mortierella alpina</name>
    <name type="common">Oleaginous fungus</name>
    <name type="synonym">Mortierella renispora</name>
    <dbReference type="NCBI Taxonomy" id="64518"/>
    <lineage>
        <taxon>Eukaryota</taxon>
        <taxon>Fungi</taxon>
        <taxon>Fungi incertae sedis</taxon>
        <taxon>Mucoromycota</taxon>
        <taxon>Mortierellomycotina</taxon>
        <taxon>Mortierellomycetes</taxon>
        <taxon>Mortierellales</taxon>
        <taxon>Mortierellaceae</taxon>
        <taxon>Mortierella</taxon>
    </lineage>
</organism>
<dbReference type="GO" id="GO:0005675">
    <property type="term" value="C:transcription factor TFIIH holo complex"/>
    <property type="evidence" value="ECO:0007669"/>
    <property type="project" value="InterPro"/>
</dbReference>
<feature type="compositionally biased region" description="Low complexity" evidence="10">
    <location>
        <begin position="751"/>
        <end position="764"/>
    </location>
</feature>
<dbReference type="Pfam" id="PF17121">
    <property type="entry name" value="zf-C3HC4_5"/>
    <property type="match status" value="1"/>
</dbReference>
<evidence type="ECO:0000256" key="3">
    <source>
        <dbReference type="ARBA" id="ARBA00022723"/>
    </source>
</evidence>
<accession>A0A9P7ZXP4</accession>
<protein>
    <recommendedName>
        <fullName evidence="2">RNA polymerase II transcription factor B subunit 3</fullName>
    </recommendedName>
    <alternativeName>
        <fullName evidence="8">RNA polymerase II transcription factor B 38 kDa subunit</fullName>
    </alternativeName>
    <alternativeName>
        <fullName evidence="7">RNA polymerase II transcription factor B p38 subunit</fullName>
    </alternativeName>
</protein>
<evidence type="ECO:0000259" key="11">
    <source>
        <dbReference type="PROSITE" id="PS50089"/>
    </source>
</evidence>
<feature type="region of interest" description="Disordered" evidence="10">
    <location>
        <begin position="170"/>
        <end position="194"/>
    </location>
</feature>
<feature type="compositionally biased region" description="Basic and acidic residues" evidence="10">
    <location>
        <begin position="585"/>
        <end position="605"/>
    </location>
</feature>
<dbReference type="Proteomes" id="UP000717515">
    <property type="component" value="Unassembled WGS sequence"/>
</dbReference>
<evidence type="ECO:0000256" key="10">
    <source>
        <dbReference type="SAM" id="MobiDB-lite"/>
    </source>
</evidence>
<dbReference type="PANTHER" id="PTHR12683">
    <property type="entry name" value="CDK-ACTIVATING KINASE ASSEMBLY FACTOR MAT1"/>
    <property type="match status" value="1"/>
</dbReference>
<dbReference type="PROSITE" id="PS00518">
    <property type="entry name" value="ZF_RING_1"/>
    <property type="match status" value="1"/>
</dbReference>
<keyword evidence="4 9" id="KW-0863">Zinc-finger</keyword>
<gene>
    <name evidence="12" type="ORF">KVV02_003757</name>
</gene>
<keyword evidence="3" id="KW-0479">Metal-binding</keyword>
<keyword evidence="5" id="KW-0862">Zinc</keyword>
<dbReference type="InterPro" id="IPR001841">
    <property type="entry name" value="Znf_RING"/>
</dbReference>
<dbReference type="GO" id="GO:0008270">
    <property type="term" value="F:zinc ion binding"/>
    <property type="evidence" value="ECO:0007669"/>
    <property type="project" value="UniProtKB-KW"/>
</dbReference>
<feature type="region of interest" description="Disordered" evidence="10">
    <location>
        <begin position="747"/>
        <end position="790"/>
    </location>
</feature>
<dbReference type="SMART" id="SM00184">
    <property type="entry name" value="RING"/>
    <property type="match status" value="1"/>
</dbReference>
<dbReference type="Pfam" id="PF06391">
    <property type="entry name" value="MAT1"/>
    <property type="match status" value="1"/>
</dbReference>
<dbReference type="SUPFAM" id="SSF57850">
    <property type="entry name" value="RING/U-box"/>
    <property type="match status" value="1"/>
</dbReference>
<evidence type="ECO:0000256" key="7">
    <source>
        <dbReference type="ARBA" id="ARBA00029873"/>
    </source>
</evidence>
<dbReference type="NCBIfam" id="TIGR00570">
    <property type="entry name" value="cdk7"/>
    <property type="match status" value="1"/>
</dbReference>
<evidence type="ECO:0000256" key="4">
    <source>
        <dbReference type="ARBA" id="ARBA00022771"/>
    </source>
</evidence>
<evidence type="ECO:0000256" key="1">
    <source>
        <dbReference type="ARBA" id="ARBA00004123"/>
    </source>
</evidence>
<dbReference type="EMBL" id="JAIFTL010000283">
    <property type="protein sequence ID" value="KAG9320523.1"/>
    <property type="molecule type" value="Genomic_DNA"/>
</dbReference>
<comment type="subcellular location">
    <subcellularLocation>
        <location evidence="1">Nucleus</location>
    </subcellularLocation>
</comment>
<dbReference type="InterPro" id="IPR004575">
    <property type="entry name" value="MAT1/Tfb3"/>
</dbReference>
<evidence type="ECO:0000313" key="13">
    <source>
        <dbReference type="Proteomes" id="UP000717515"/>
    </source>
</evidence>
<proteinExistence type="predicted"/>
<dbReference type="AlphaFoldDB" id="A0A9P7ZXP4"/>
<dbReference type="InterPro" id="IPR015877">
    <property type="entry name" value="MAT1_centre"/>
</dbReference>
<dbReference type="InterPro" id="IPR053729">
    <property type="entry name" value="MAD2L1BP_domain_sf"/>
</dbReference>
<dbReference type="GO" id="GO:0006357">
    <property type="term" value="P:regulation of transcription by RNA polymerase II"/>
    <property type="evidence" value="ECO:0007669"/>
    <property type="project" value="TreeGrafter"/>
</dbReference>
<dbReference type="InterPro" id="IPR017907">
    <property type="entry name" value="Znf_RING_CS"/>
</dbReference>
<evidence type="ECO:0000256" key="9">
    <source>
        <dbReference type="PROSITE-ProRule" id="PRU00175"/>
    </source>
</evidence>
<evidence type="ECO:0000256" key="2">
    <source>
        <dbReference type="ARBA" id="ARBA00022257"/>
    </source>
</evidence>
<name>A0A9P7ZXP4_MORAP</name>
<evidence type="ECO:0000256" key="5">
    <source>
        <dbReference type="ARBA" id="ARBA00022833"/>
    </source>
</evidence>
<comment type="caution">
    <text evidence="12">The sequence shown here is derived from an EMBL/GenBank/DDBJ whole genome shotgun (WGS) entry which is preliminary data.</text>
</comment>
<dbReference type="FunFam" id="3.30.40.10:FF:000037">
    <property type="entry name" value="Cdk-activating kinase assembly factor MAT1, centre"/>
    <property type="match status" value="1"/>
</dbReference>
<reference evidence="12" key="1">
    <citation type="submission" date="2021-07" db="EMBL/GenBank/DDBJ databases">
        <title>Draft genome of Mortierella alpina, strain LL118, isolated from an aspen leaf litter sample.</title>
        <authorList>
            <person name="Yang S."/>
            <person name="Vinatzer B.A."/>
        </authorList>
    </citation>
    <scope>NUCLEOTIDE SEQUENCE</scope>
    <source>
        <strain evidence="12">LL118</strain>
    </source>
</reference>
<feature type="region of interest" description="Disordered" evidence="10">
    <location>
        <begin position="540"/>
        <end position="605"/>
    </location>
</feature>
<dbReference type="InterPro" id="IPR013083">
    <property type="entry name" value="Znf_RING/FYVE/PHD"/>
</dbReference>
<sequence length="806" mass="91138">MSGDDVCPVCQTDRYLNPQMKLKVGPCYHKMCESCIERLFAFGPAPCPTCRQTLRKAAFSEQTFEDLSVEKEVRIRKQMSSKFNKRREDFKTLKDYNDYLETVEDLTFKLVNEIDVETTKLAIDRFVAENRDLIRINADRLVRCGSNMILSLPCTLNETRMATYRAEMERKEKAQRGEAHRKELEEEEAAKKEDRKRLIEELATSDKSAKTILAARQAISLKKTSMRKTEVKTSATSSALGTNNGTSHLLSDTYWQMQRDEELDRQHEEDEDMGEFDPVQSQYMDVDLGLGYVNSVNNNKAHAGGLQYPLLSSSIGVKDLYIEPNESTHLKAAMFAQTQTQQQQQQAERVEQELDYRHAMYRPHSTPVQNSLHASGNANDAQPSSTLVNMSIPRSIPATTAVRMLKTSIKILMYMRGQMGSTWEQLERQLRLELLEDEYQEEEAGRGNDSISGPLAGGSDRRMRSRENVLRTKSLQKFIENGERIFVDLEGAIHDRLLANLRSGIDAPSLYLSLAVIFGSTVTTPKEQYMIRIGPLEPQEPLSTHIQTSSPSGIPTPQPTRTNSTDTEECLSTEMDASGKRKREHQQDHEHDLERCSKESRERQHGLRLKEQRWRRQEEMQWERKLFQDIMGLSLVDDQPSSTLESEITSTDSAQADSIAHSPVLTSRTKVHVLMKAPQGRIFDGLFPKQMLSLKEDYSIDTVEDRPLTKLETNAAAPAPAPGVAPGVVAEAMSKKRKARWPIHHLHILGPRTSPKAPSTSPPSLRDARPPSTPTLPIQNSSDPDAPEDEIWYQIGSDIPVLSSLL</sequence>
<dbReference type="GO" id="GO:0061575">
    <property type="term" value="F:cyclin-dependent protein serine/threonine kinase activator activity"/>
    <property type="evidence" value="ECO:0007669"/>
    <property type="project" value="InterPro"/>
</dbReference>
<dbReference type="GO" id="GO:0006289">
    <property type="term" value="P:nucleotide-excision repair"/>
    <property type="evidence" value="ECO:0007669"/>
    <property type="project" value="InterPro"/>
</dbReference>
<evidence type="ECO:0000256" key="6">
    <source>
        <dbReference type="ARBA" id="ARBA00023242"/>
    </source>
</evidence>
<feature type="domain" description="RING-type" evidence="11">
    <location>
        <begin position="7"/>
        <end position="51"/>
    </location>
</feature>
<dbReference type="PANTHER" id="PTHR12683:SF13">
    <property type="entry name" value="CDK-ACTIVATING KINASE ASSEMBLY FACTOR MAT1"/>
    <property type="match status" value="1"/>
</dbReference>
<keyword evidence="6" id="KW-0539">Nucleus</keyword>
<dbReference type="Gene3D" id="3.30.900.20">
    <property type="match status" value="1"/>
</dbReference>
<feature type="compositionally biased region" description="Polar residues" evidence="10">
    <location>
        <begin position="541"/>
        <end position="565"/>
    </location>
</feature>